<protein>
    <recommendedName>
        <fullName evidence="11">Neuroblastoma-amplified sequence</fullName>
    </recommendedName>
</protein>
<dbReference type="Pfam" id="PF15492">
    <property type="entry name" value="Nbas_N"/>
    <property type="match status" value="1"/>
</dbReference>
<dbReference type="RefSeq" id="XP_013091249.2">
    <property type="nucleotide sequence ID" value="XM_013235795.2"/>
</dbReference>
<gene>
    <name evidence="9" type="primary">106074902</name>
</gene>
<evidence type="ECO:0000259" key="7">
    <source>
        <dbReference type="Pfam" id="PF15492"/>
    </source>
</evidence>
<evidence type="ECO:0000259" key="8">
    <source>
        <dbReference type="Pfam" id="PF22913"/>
    </source>
</evidence>
<dbReference type="VEuPathDB" id="VectorBase:BGLAX_048955"/>
<evidence type="ECO:0000313" key="9">
    <source>
        <dbReference type="EnsemblMetazoa" id="BGLB022615-PA"/>
    </source>
</evidence>
<evidence type="ECO:0000256" key="5">
    <source>
        <dbReference type="SAM" id="MobiDB-lite"/>
    </source>
</evidence>
<feature type="domain" description="Sec39" evidence="6">
    <location>
        <begin position="723"/>
        <end position="1009"/>
    </location>
</feature>
<feature type="domain" description="Sec39" evidence="6">
    <location>
        <begin position="1024"/>
        <end position="1345"/>
    </location>
</feature>
<name>A0A2C9KR62_BIOGL</name>
<dbReference type="Proteomes" id="UP000076420">
    <property type="component" value="Unassembled WGS sequence"/>
</dbReference>
<dbReference type="PANTHER" id="PTHR15922:SF2">
    <property type="entry name" value="NBAS SUBUNIT OF NRZ TETHERING COMPLEX"/>
    <property type="match status" value="1"/>
</dbReference>
<comment type="subcellular location">
    <subcellularLocation>
        <location evidence="1">Endoplasmic reticulum</location>
    </subcellularLocation>
</comment>
<dbReference type="GO" id="GO:0006890">
    <property type="term" value="P:retrograde vesicle-mediated transport, Golgi to endoplasmic reticulum"/>
    <property type="evidence" value="ECO:0007669"/>
    <property type="project" value="InterPro"/>
</dbReference>
<evidence type="ECO:0008006" key="11">
    <source>
        <dbReference type="Google" id="ProtNLM"/>
    </source>
</evidence>
<sequence>MADVESKSSENILYDLSVLCEWKYENELFVRSNREKVNTSLIGRVSSLVRRSTWTFLRSAGVPMQMPTPCLLPEQLVKLKSSQNNWKIAVSNSGTYVAVAQENGIEIRSHRDNLETPCGRNAFPLDPYPQWRCIVWSDDETMVACSRSCGAVDVFDIVGSLLFTIPGVQEDGLGSLDLSDAVAALIFTDYKPVDKLWTSELLVINYHGCMSSYLVDRDNGFKLRYTFVFASEYPRGISSVSFDVKHKILFVGGTGLVDASLSSSKARQEGISAWRLLSDAPYCKLVTDYEEDKLKAKMKVSFLSKLKVPYSWNNLQVDGIFHLCLSPATSLLVAIHFSGKLSEWEAPSLRLRNEFDLESQPGWDELNPELLENPTKKKRIKDLVPHKQLIDVNFWSEDLLILARCTGAVSVVSSSDLHNLLGTSLEWFEPSPQLTQAHNGGFLGLECEIHFPKKRILMPSVDNGDEDEDDSDEEDPSLMARSTRVSKQVLYYLTDSERFQPPKKKPRLVTKVYRIVSLKSTTPEELFTKKIEAEEYGEALSLAQAYMLDSDLVYQKQWRKSAVTRASIEDYLSKISKRSWVLHECMERVPENIDAMRELLEYGLHGTDLPALVAVGKGEDGGRFILCDPDEGLYDEVYDPFDPDSQQLKEEKRAEIRKSYLDEINFQNLNLEQKEMCRARLKFLTYLDRLKTYELILGGTLAAVERYNAEFYTHFRARNIFELTTEYAQKNDWAAVEILFIYHSDELAPHRLAILSNFPETSDPNEYKSLLPKLSEDEEVIPWETDSWRHPDWSEAFECRKAVDLGCDDEASFLYTDFNNKYRIENLTSNLIQEWYHERACDIERRSKIVDNAIELVKLGIEKGVDSLSELLDDLVIMEMLVYECGVDIAFEFSQLREMADYDRLELIMAKSPEEMYIKNLRRWMVPFLQRCEKKESGSYDRLLRDFILTKACDDLTLVVKIFETSKPSVQLPVIRSHTELMSLALDAIYSCNRTDQLDLVTKIFECLPSKSNSKESPEMLRLHKQVDQLEQHINAARILESNGLKQTFAYIKASENNPDEAKSLMIKLTRMASKRSIPLSDIDWYKLHDDVMLLQSQVYTNSITRSLCHEIFVESLMCSGKQDTIHLAGHMLERSSGDIKPIRPYKETLKDKVPYQRAVELVLSAAREYFNSSANLSDPCMDMARTCLNLILDSPKQIQEELDLIASLALLDEFGVSVLPLQVRLSKDRLELVRQAVVTKPTSYKQTQRLIRLGQLLGIATTDVMELEGQIIQMSAEASINAMDYDLAYQCCERLISLCHSPAWAVCVKLAEQEAFRNIVAKAKLLSFAMTYCSKDKIQQVLQARCLLETQILYERVNKVVIEVSETASNYSDIRESPFSAKAAIKQTQQILSSTKHTTSALLSTMTDSKWWQSAVSSLKQYTQVKAPDTRDCTFDNRNVDMKKQGCHPFYASLVKDCYEDSRALDYSGSYKDEDNSLSANILRTSILEETLTGRKTSEATSEALIELAKQSLPRDATLGLAYLMATPKDYDVSICFEEFPSTDISLQLAVYYYALQVYNTLQPVTPPHVYALYRQPPSKIVGRAIQYISSVAESEWPQEVISLLKKLKNYQELLEDYNQACTLKRLGKGVDVIRFADDEVYKRETIFGLTMSLDDEVYNIALSLAQRYGLNLWDVYMCHIEFLFSDSGLSIEDIQARVNKLDLLTTLITRKSDFTDSMMKRIYPILSGTDLKGLQYFFSLMDCVEDKILCGLNPVEHVALLKKLKPACPTIDYKQLMDEKTPPMNVLGPCLTASNVTTVAKLSTQIPDKKKSFLNSSCVYSNWAVQVFWTGDATKKLPENMAGWIHRYESIHELIQKLRPEDFLELIDQIVFTATSRKTLDVACRDEITKRALKFSRQNLASKKKKQDDLGDVSWEDCSNHLQMRLSHLKSLTNDTIQSFAQATDPVFSTYAEKYDLSKGDIHQVELLLVQMILDGQAVELVDDILQVAPPSSLRTRTIVQQAVNLIVASLRNENIKEEISVSKPWLEVLQLVVENVREHHDNGGDLVQAEDVISLLRSFCSDNTIEVPHRLNVLKVLEKSFDLSECDKILLTLYRTQALVSIAWPNTQVNENKINTEESRMQFFSHLLDNSKSKEDYVTLSRLLILWPPVSDTYSLSLESNPWLKVFQSVLLTQDQEAGEIINTIIKQECSHFPLDYKCTEHLIELLCKQNLPIASVKLALRSSHEKLIKQSINLLSNQTQGLEDVDLLQLILCNKLAPQVVSMPVFSHLITYVLQCQGQPESPEYLNPSTIAAQLAEAGFQAEAGSLLLQAKSSHSIVLTFNSALVSVSHWLKKL</sequence>
<dbReference type="Pfam" id="PF08314">
    <property type="entry name" value="Sec39"/>
    <property type="match status" value="2"/>
</dbReference>
<organism evidence="9 10">
    <name type="scientific">Biomphalaria glabrata</name>
    <name type="common">Bloodfluke planorb</name>
    <name type="synonym">Freshwater snail</name>
    <dbReference type="NCBI Taxonomy" id="6526"/>
    <lineage>
        <taxon>Eukaryota</taxon>
        <taxon>Metazoa</taxon>
        <taxon>Spiralia</taxon>
        <taxon>Lophotrochozoa</taxon>
        <taxon>Mollusca</taxon>
        <taxon>Gastropoda</taxon>
        <taxon>Heterobranchia</taxon>
        <taxon>Euthyneura</taxon>
        <taxon>Panpulmonata</taxon>
        <taxon>Hygrophila</taxon>
        <taxon>Lymnaeoidea</taxon>
        <taxon>Planorbidae</taxon>
        <taxon>Biomphalaria</taxon>
    </lineage>
</organism>
<dbReference type="SUPFAM" id="SSF50978">
    <property type="entry name" value="WD40 repeat-like"/>
    <property type="match status" value="1"/>
</dbReference>
<evidence type="ECO:0000256" key="1">
    <source>
        <dbReference type="ARBA" id="ARBA00004240"/>
    </source>
</evidence>
<dbReference type="KEGG" id="bgt:106074902"/>
<dbReference type="PANTHER" id="PTHR15922">
    <property type="entry name" value="NEUROBLASTOMA-AMPLIFIED SEQUENCE"/>
    <property type="match status" value="1"/>
</dbReference>
<dbReference type="InterPro" id="IPR029145">
    <property type="entry name" value="NBAS_N"/>
</dbReference>
<dbReference type="Pfam" id="PF22913">
    <property type="entry name" value="NBAS_11th"/>
    <property type="match status" value="1"/>
</dbReference>
<evidence type="ECO:0000256" key="4">
    <source>
        <dbReference type="ARBA" id="ARBA00022927"/>
    </source>
</evidence>
<keyword evidence="4" id="KW-0653">Protein transport</keyword>
<dbReference type="InterPro" id="IPR054751">
    <property type="entry name" value="NBAS_C"/>
</dbReference>
<evidence type="ECO:0000313" key="10">
    <source>
        <dbReference type="Proteomes" id="UP000076420"/>
    </source>
</evidence>
<dbReference type="InterPro" id="IPR036322">
    <property type="entry name" value="WD40_repeat_dom_sf"/>
</dbReference>
<dbReference type="GO" id="GO:0070939">
    <property type="term" value="C:Dsl1/NZR complex"/>
    <property type="evidence" value="ECO:0007669"/>
    <property type="project" value="TreeGrafter"/>
</dbReference>
<dbReference type="OrthoDB" id="19988at2759"/>
<proteinExistence type="predicted"/>
<dbReference type="GO" id="GO:0015031">
    <property type="term" value="P:protein transport"/>
    <property type="evidence" value="ECO:0007669"/>
    <property type="project" value="UniProtKB-KW"/>
</dbReference>
<evidence type="ECO:0000256" key="2">
    <source>
        <dbReference type="ARBA" id="ARBA00022448"/>
    </source>
</evidence>
<feature type="domain" description="Neuroblastoma-amplified sequence N-terminal" evidence="7">
    <location>
        <begin position="86"/>
        <end position="369"/>
    </location>
</feature>
<dbReference type="InterPro" id="IPR013244">
    <property type="entry name" value="Sec39_domain"/>
</dbReference>
<dbReference type="GO" id="GO:0000149">
    <property type="term" value="F:SNARE binding"/>
    <property type="evidence" value="ECO:0007669"/>
    <property type="project" value="TreeGrafter"/>
</dbReference>
<evidence type="ECO:0000256" key="3">
    <source>
        <dbReference type="ARBA" id="ARBA00022824"/>
    </source>
</evidence>
<accession>A0A2C9KR62</accession>
<feature type="domain" description="NBAS subunit of NRZ tethering complex C-terminal" evidence="8">
    <location>
        <begin position="1964"/>
        <end position="2087"/>
    </location>
</feature>
<dbReference type="EnsemblMetazoa" id="BGLB022615-RA">
    <property type="protein sequence ID" value="BGLB022615-PA"/>
    <property type="gene ID" value="BGLB022615"/>
</dbReference>
<dbReference type="VEuPathDB" id="VectorBase:BGLB022615"/>
<reference evidence="9" key="1">
    <citation type="submission" date="2020-05" db="UniProtKB">
        <authorList>
            <consortium name="EnsemblMetazoa"/>
        </authorList>
    </citation>
    <scope>IDENTIFICATION</scope>
    <source>
        <strain evidence="9">BB02</strain>
    </source>
</reference>
<keyword evidence="2" id="KW-0813">Transport</keyword>
<feature type="compositionally biased region" description="Acidic residues" evidence="5">
    <location>
        <begin position="463"/>
        <end position="476"/>
    </location>
</feature>
<keyword evidence="3" id="KW-0256">Endoplasmic reticulum</keyword>
<feature type="region of interest" description="Disordered" evidence="5">
    <location>
        <begin position="460"/>
        <end position="479"/>
    </location>
</feature>
<dbReference type="STRING" id="6526.A0A2C9KR62"/>
<evidence type="ECO:0000259" key="6">
    <source>
        <dbReference type="Pfam" id="PF08314"/>
    </source>
</evidence>